<protein>
    <recommendedName>
        <fullName evidence="5">Solute carrier family 25 member 44</fullName>
    </recommendedName>
</protein>
<dbReference type="Pfam" id="PF00153">
    <property type="entry name" value="Mito_carr"/>
    <property type="match status" value="3"/>
</dbReference>
<dbReference type="InterPro" id="IPR018108">
    <property type="entry name" value="MCP_transmembrane"/>
</dbReference>
<dbReference type="GO" id="GO:0015658">
    <property type="term" value="F:branched-chain amino acid transmembrane transporter activity"/>
    <property type="evidence" value="ECO:0007669"/>
    <property type="project" value="InterPro"/>
</dbReference>
<keyword evidence="2" id="KW-0813">Transport</keyword>
<name>A0A8J2NTM4_9HEXA</name>
<evidence type="ECO:0000313" key="4">
    <source>
        <dbReference type="Proteomes" id="UP000708208"/>
    </source>
</evidence>
<comment type="similarity">
    <text evidence="2">Belongs to the mitochondrial carrier (TC 2.A.29) family.</text>
</comment>
<feature type="repeat" description="Solcar" evidence="1">
    <location>
        <begin position="79"/>
        <end position="160"/>
    </location>
</feature>
<dbReference type="GO" id="GO:0005739">
    <property type="term" value="C:mitochondrion"/>
    <property type="evidence" value="ECO:0007669"/>
    <property type="project" value="InterPro"/>
</dbReference>
<dbReference type="PROSITE" id="PS50920">
    <property type="entry name" value="SOLCAR"/>
    <property type="match status" value="3"/>
</dbReference>
<reference evidence="3" key="1">
    <citation type="submission" date="2021-06" db="EMBL/GenBank/DDBJ databases">
        <authorList>
            <person name="Hodson N. C."/>
            <person name="Mongue J. A."/>
            <person name="Jaron S. K."/>
        </authorList>
    </citation>
    <scope>NUCLEOTIDE SEQUENCE</scope>
</reference>
<dbReference type="GO" id="GO:0016020">
    <property type="term" value="C:membrane"/>
    <property type="evidence" value="ECO:0007669"/>
    <property type="project" value="UniProtKB-UniRule"/>
</dbReference>
<dbReference type="Proteomes" id="UP000708208">
    <property type="component" value="Unassembled WGS sequence"/>
</dbReference>
<feature type="repeat" description="Solcar" evidence="1">
    <location>
        <begin position="282"/>
        <end position="364"/>
    </location>
</feature>
<dbReference type="OrthoDB" id="250329at2759"/>
<keyword evidence="4" id="KW-1185">Reference proteome</keyword>
<accession>A0A8J2NTM4</accession>
<dbReference type="PANTHER" id="PTHR46314:SF2">
    <property type="entry name" value="SOLUTE CARRIER FAMILY 25 MEMBER 44"/>
    <property type="match status" value="1"/>
</dbReference>
<sequence>MKSEILVPLRCALINRTSLDPDNNIRTLEIDSDIAMKALSTVTPVTMESEAATLANFPSLGNSHTQIQVIEWHMMEKWKFYPLSMLSSFTIRCTLYPFTVLKTCMQIQQHNNVYNGLLDACRKIVAAEGISGLYKGFWVSAFQIVSGVCYVSVYEGVRHLLYDYNVRNNQFRALVAGGCASLVGQTFIVPFDVISQHLMVVGQKSGNSKQVLNPLNIDYIGRTRFEVTQNITREIYLRDGLRGFYRGYLASLSTYVPNSAMWWAFYHVYQDKLAKIVPNNTSHLVVQCVSATLGGFTTTIITNPLDVCRARLQVQRLDSFAKTMAILWREEQLKMFTKGLSARLTQSAVFSSAIILGYETIKRLSVKEDFLDKVRW</sequence>
<evidence type="ECO:0000256" key="1">
    <source>
        <dbReference type="PROSITE-ProRule" id="PRU00282"/>
    </source>
</evidence>
<evidence type="ECO:0000256" key="2">
    <source>
        <dbReference type="RuleBase" id="RU000488"/>
    </source>
</evidence>
<gene>
    <name evidence="3" type="ORF">AFUS01_LOCUS9929</name>
</gene>
<dbReference type="InterPro" id="IPR042164">
    <property type="entry name" value="SLC25A44"/>
</dbReference>
<keyword evidence="1" id="KW-0472">Membrane</keyword>
<keyword evidence="1 2" id="KW-0812">Transmembrane</keyword>
<evidence type="ECO:0000313" key="3">
    <source>
        <dbReference type="EMBL" id="CAG7720663.1"/>
    </source>
</evidence>
<evidence type="ECO:0008006" key="5">
    <source>
        <dbReference type="Google" id="ProtNLM"/>
    </source>
</evidence>
<proteinExistence type="inferred from homology"/>
<dbReference type="PANTHER" id="PTHR46314">
    <property type="entry name" value="SOLUTE CARRIER FAMILY 25 MEMBER 44"/>
    <property type="match status" value="1"/>
</dbReference>
<organism evidence="3 4">
    <name type="scientific">Allacma fusca</name>
    <dbReference type="NCBI Taxonomy" id="39272"/>
    <lineage>
        <taxon>Eukaryota</taxon>
        <taxon>Metazoa</taxon>
        <taxon>Ecdysozoa</taxon>
        <taxon>Arthropoda</taxon>
        <taxon>Hexapoda</taxon>
        <taxon>Collembola</taxon>
        <taxon>Symphypleona</taxon>
        <taxon>Sminthuridae</taxon>
        <taxon>Allacma</taxon>
    </lineage>
</organism>
<dbReference type="AlphaFoldDB" id="A0A8J2NTM4"/>
<feature type="repeat" description="Solcar" evidence="1">
    <location>
        <begin position="168"/>
        <end position="272"/>
    </location>
</feature>
<dbReference type="EMBL" id="CAJVCH010072544">
    <property type="protein sequence ID" value="CAG7720663.1"/>
    <property type="molecule type" value="Genomic_DNA"/>
</dbReference>
<dbReference type="GO" id="GO:0009083">
    <property type="term" value="P:branched-chain amino acid catabolic process"/>
    <property type="evidence" value="ECO:0007669"/>
    <property type="project" value="InterPro"/>
</dbReference>
<comment type="caution">
    <text evidence="3">The sequence shown here is derived from an EMBL/GenBank/DDBJ whole genome shotgun (WGS) entry which is preliminary data.</text>
</comment>